<keyword evidence="8 10" id="KW-0239">DNA-directed DNA polymerase</keyword>
<dbReference type="Gene3D" id="3.70.10.10">
    <property type="match status" value="1"/>
</dbReference>
<dbReference type="STRING" id="745368.SAMN02745178_02243"/>
<dbReference type="CDD" id="cd00140">
    <property type="entry name" value="beta_clamp"/>
    <property type="match status" value="1"/>
</dbReference>
<dbReference type="EMBL" id="FUYF01000015">
    <property type="protein sequence ID" value="SKA92445.1"/>
    <property type="molecule type" value="Genomic_DNA"/>
</dbReference>
<evidence type="ECO:0000256" key="2">
    <source>
        <dbReference type="ARBA" id="ARBA00010752"/>
    </source>
</evidence>
<dbReference type="Pfam" id="PF02767">
    <property type="entry name" value="DNA_pol3_beta_2"/>
    <property type="match status" value="1"/>
</dbReference>
<keyword evidence="9" id="KW-0238">DNA-binding</keyword>
<dbReference type="RefSeq" id="WP_078785106.1">
    <property type="nucleotide sequence ID" value="NZ_CBCTSN010000007.1"/>
</dbReference>
<keyword evidence="15" id="KW-1185">Reference proteome</keyword>
<reference evidence="14 15" key="1">
    <citation type="submission" date="2017-02" db="EMBL/GenBank/DDBJ databases">
        <authorList>
            <person name="Peterson S.W."/>
        </authorList>
    </citation>
    <scope>NUCLEOTIDE SEQUENCE [LARGE SCALE GENOMIC DNA]</scope>
    <source>
        <strain evidence="14 15">ATCC 27749</strain>
    </source>
</reference>
<dbReference type="InterPro" id="IPR046938">
    <property type="entry name" value="DNA_clamp_sf"/>
</dbReference>
<evidence type="ECO:0000259" key="11">
    <source>
        <dbReference type="Pfam" id="PF00712"/>
    </source>
</evidence>
<comment type="function">
    <text evidence="10">Confers DNA tethering and processivity to DNA polymerases and other proteins. Acts as a clamp, forming a ring around DNA (a reaction catalyzed by the clamp-loading complex) which diffuses in an ATP-independent manner freely and bidirectionally along dsDNA. Initially characterized for its ability to contact the catalytic subunit of DNA polymerase III (Pol III), a complex, multichain enzyme responsible for most of the replicative synthesis in bacteria; Pol III exhibits 3'-5' exonuclease proofreading activity. The beta chain is required for initiation of replication as well as for processivity of DNA replication.</text>
</comment>
<dbReference type="Pfam" id="PF00712">
    <property type="entry name" value="DNA_pol3_beta"/>
    <property type="match status" value="1"/>
</dbReference>
<dbReference type="PIRSF" id="PIRSF000804">
    <property type="entry name" value="DNA_pol_III_b"/>
    <property type="match status" value="1"/>
</dbReference>
<dbReference type="Gene3D" id="3.10.150.10">
    <property type="entry name" value="DNA Polymerase III, subunit A, domain 2"/>
    <property type="match status" value="1"/>
</dbReference>
<dbReference type="PANTHER" id="PTHR30478">
    <property type="entry name" value="DNA POLYMERASE III SUBUNIT BETA"/>
    <property type="match status" value="1"/>
</dbReference>
<gene>
    <name evidence="14" type="ORF">SAMN02745178_02243</name>
</gene>
<dbReference type="InterPro" id="IPR001001">
    <property type="entry name" value="DNA_polIII_beta"/>
</dbReference>
<evidence type="ECO:0000256" key="10">
    <source>
        <dbReference type="PIRNR" id="PIRNR000804"/>
    </source>
</evidence>
<dbReference type="InterPro" id="IPR022637">
    <property type="entry name" value="DNA_polIII_beta_cen"/>
</dbReference>
<proteinExistence type="inferred from homology"/>
<comment type="similarity">
    <text evidence="2 10">Belongs to the beta sliding clamp family.</text>
</comment>
<dbReference type="PANTHER" id="PTHR30478:SF0">
    <property type="entry name" value="BETA SLIDING CLAMP"/>
    <property type="match status" value="1"/>
</dbReference>
<dbReference type="InterPro" id="IPR022635">
    <property type="entry name" value="DNA_polIII_beta_C"/>
</dbReference>
<evidence type="ECO:0000313" key="15">
    <source>
        <dbReference type="Proteomes" id="UP000190286"/>
    </source>
</evidence>
<comment type="subcellular location">
    <subcellularLocation>
        <location evidence="1 10">Cytoplasm</location>
    </subcellularLocation>
</comment>
<dbReference type="GO" id="GO:0006271">
    <property type="term" value="P:DNA strand elongation involved in DNA replication"/>
    <property type="evidence" value="ECO:0007669"/>
    <property type="project" value="TreeGrafter"/>
</dbReference>
<accession>A0A1T4XTM3</accession>
<feature type="domain" description="DNA polymerase III beta sliding clamp C-terminal" evidence="13">
    <location>
        <begin position="244"/>
        <end position="364"/>
    </location>
</feature>
<dbReference type="Proteomes" id="UP000190286">
    <property type="component" value="Unassembled WGS sequence"/>
</dbReference>
<evidence type="ECO:0000256" key="5">
    <source>
        <dbReference type="ARBA" id="ARBA00022679"/>
    </source>
</evidence>
<sequence length="369" mass="40834">MKFECEKTLLASAIDGVSRAITNRAAIPVLEGIYMKAEGFNLTLTGYDMEMGITTTIECNVLVPGETVLDAKLLSAMVNRMPAGDVCIELNDEGQAKISGGVAEFEIPALNASDYPSLPVTGADNTMTVKCGMLREMIEKTIYAVSQDDKKPAHTGELFVIEPGSLTIVALDGYRLAIIQREVECTRDIRIIIPAKTLQELLKIMGGADDDVKIDANRRYVVFTSNGYTIMSRLIEGDFLNYESVIPKDKKTRVTVECKNFIDTIERASLIITERLKNPLRISFAEDRVTVRCQTPLGKVVDEFAPVSMEGDAVEIGFNNRYLLDALRFSKCEKMVLEINGPLSPVKLLPEDGKDFIYLVLPVRFKNEG</sequence>
<dbReference type="GeneID" id="93338688"/>
<keyword evidence="5 10" id="KW-0808">Transferase</keyword>
<evidence type="ECO:0000256" key="4">
    <source>
        <dbReference type="ARBA" id="ARBA00022490"/>
    </source>
</evidence>
<evidence type="ECO:0000313" key="14">
    <source>
        <dbReference type="EMBL" id="SKA92445.1"/>
    </source>
</evidence>
<dbReference type="GO" id="GO:0008408">
    <property type="term" value="F:3'-5' exonuclease activity"/>
    <property type="evidence" value="ECO:0007669"/>
    <property type="project" value="InterPro"/>
</dbReference>
<dbReference type="NCBIfam" id="TIGR00663">
    <property type="entry name" value="dnan"/>
    <property type="match status" value="1"/>
</dbReference>
<evidence type="ECO:0000256" key="6">
    <source>
        <dbReference type="ARBA" id="ARBA00022695"/>
    </source>
</evidence>
<name>A0A1T4XTM3_9FIRM</name>
<dbReference type="AlphaFoldDB" id="A0A1T4XTM3"/>
<dbReference type="GO" id="GO:0005737">
    <property type="term" value="C:cytoplasm"/>
    <property type="evidence" value="ECO:0007669"/>
    <property type="project" value="UniProtKB-SubCell"/>
</dbReference>
<feature type="domain" description="DNA polymerase III beta sliding clamp N-terminal" evidence="11">
    <location>
        <begin position="1"/>
        <end position="119"/>
    </location>
</feature>
<dbReference type="OrthoDB" id="8421503at2"/>
<comment type="subunit">
    <text evidence="10">Forms a ring-shaped head-to-tail homodimer around DNA.</text>
</comment>
<dbReference type="InterPro" id="IPR022634">
    <property type="entry name" value="DNA_polIII_beta_N"/>
</dbReference>
<dbReference type="GO" id="GO:0003887">
    <property type="term" value="F:DNA-directed DNA polymerase activity"/>
    <property type="evidence" value="ECO:0007669"/>
    <property type="project" value="UniProtKB-UniRule"/>
</dbReference>
<feature type="domain" description="DNA polymerase III beta sliding clamp central" evidence="12">
    <location>
        <begin position="130"/>
        <end position="239"/>
    </location>
</feature>
<dbReference type="Pfam" id="PF02768">
    <property type="entry name" value="DNA_pol3_beta_3"/>
    <property type="match status" value="1"/>
</dbReference>
<evidence type="ECO:0000259" key="12">
    <source>
        <dbReference type="Pfam" id="PF02767"/>
    </source>
</evidence>
<keyword evidence="6 10" id="KW-0548">Nucleotidyltransferase</keyword>
<evidence type="ECO:0000256" key="9">
    <source>
        <dbReference type="ARBA" id="ARBA00023125"/>
    </source>
</evidence>
<evidence type="ECO:0000259" key="13">
    <source>
        <dbReference type="Pfam" id="PF02768"/>
    </source>
</evidence>
<evidence type="ECO:0000256" key="1">
    <source>
        <dbReference type="ARBA" id="ARBA00004496"/>
    </source>
</evidence>
<evidence type="ECO:0000256" key="7">
    <source>
        <dbReference type="ARBA" id="ARBA00022705"/>
    </source>
</evidence>
<dbReference type="GO" id="GO:0003677">
    <property type="term" value="F:DNA binding"/>
    <property type="evidence" value="ECO:0007669"/>
    <property type="project" value="UniProtKB-UniRule"/>
</dbReference>
<dbReference type="SMART" id="SM00480">
    <property type="entry name" value="POL3Bc"/>
    <property type="match status" value="1"/>
</dbReference>
<keyword evidence="4 10" id="KW-0963">Cytoplasm</keyword>
<evidence type="ECO:0000256" key="8">
    <source>
        <dbReference type="ARBA" id="ARBA00022932"/>
    </source>
</evidence>
<dbReference type="GO" id="GO:0009360">
    <property type="term" value="C:DNA polymerase III complex"/>
    <property type="evidence" value="ECO:0007669"/>
    <property type="project" value="InterPro"/>
</dbReference>
<organism evidence="14 15">
    <name type="scientific">Gemmiger formicilis</name>
    <dbReference type="NCBI Taxonomy" id="745368"/>
    <lineage>
        <taxon>Bacteria</taxon>
        <taxon>Bacillati</taxon>
        <taxon>Bacillota</taxon>
        <taxon>Clostridia</taxon>
        <taxon>Eubacteriales</taxon>
        <taxon>Gemmiger</taxon>
    </lineage>
</organism>
<evidence type="ECO:0000256" key="3">
    <source>
        <dbReference type="ARBA" id="ARBA00021035"/>
    </source>
</evidence>
<dbReference type="SUPFAM" id="SSF55979">
    <property type="entry name" value="DNA clamp"/>
    <property type="match status" value="3"/>
</dbReference>
<keyword evidence="7 10" id="KW-0235">DNA replication</keyword>
<protein>
    <recommendedName>
        <fullName evidence="3 10">Beta sliding clamp</fullName>
    </recommendedName>
</protein>